<accession>A0A975G344</accession>
<dbReference type="PRINTS" id="PR00032">
    <property type="entry name" value="HTHARAC"/>
</dbReference>
<dbReference type="SUPFAM" id="SSF46689">
    <property type="entry name" value="Homeodomain-like"/>
    <property type="match status" value="1"/>
</dbReference>
<dbReference type="InterPro" id="IPR020449">
    <property type="entry name" value="Tscrpt_reg_AraC-type_HTH"/>
</dbReference>
<dbReference type="Proteomes" id="UP000676409">
    <property type="component" value="Chromosome"/>
</dbReference>
<dbReference type="Pfam" id="PF12833">
    <property type="entry name" value="HTH_18"/>
    <property type="match status" value="1"/>
</dbReference>
<keyword evidence="6" id="KW-1185">Reference proteome</keyword>
<evidence type="ECO:0000256" key="3">
    <source>
        <dbReference type="ARBA" id="ARBA00023163"/>
    </source>
</evidence>
<dbReference type="EMBL" id="CP073078">
    <property type="protein sequence ID" value="QUD89664.1"/>
    <property type="molecule type" value="Genomic_DNA"/>
</dbReference>
<dbReference type="Gene3D" id="1.10.10.60">
    <property type="entry name" value="Homeodomain-like"/>
    <property type="match status" value="1"/>
</dbReference>
<organism evidence="5 6">
    <name type="scientific">Phenylobacterium montanum</name>
    <dbReference type="NCBI Taxonomy" id="2823693"/>
    <lineage>
        <taxon>Bacteria</taxon>
        <taxon>Pseudomonadati</taxon>
        <taxon>Pseudomonadota</taxon>
        <taxon>Alphaproteobacteria</taxon>
        <taxon>Caulobacterales</taxon>
        <taxon>Caulobacteraceae</taxon>
        <taxon>Phenylobacterium</taxon>
    </lineage>
</organism>
<dbReference type="Pfam" id="PF14525">
    <property type="entry name" value="AraC_binding_2"/>
    <property type="match status" value="1"/>
</dbReference>
<feature type="domain" description="HTH araC/xylS-type" evidence="4">
    <location>
        <begin position="213"/>
        <end position="313"/>
    </location>
</feature>
<evidence type="ECO:0000256" key="2">
    <source>
        <dbReference type="ARBA" id="ARBA00023125"/>
    </source>
</evidence>
<dbReference type="InterPro" id="IPR035418">
    <property type="entry name" value="AraC-bd_2"/>
</dbReference>
<dbReference type="KEGG" id="caul:KCG34_07275"/>
<evidence type="ECO:0000313" key="5">
    <source>
        <dbReference type="EMBL" id="QUD89664.1"/>
    </source>
</evidence>
<reference evidence="5" key="1">
    <citation type="submission" date="2021-04" db="EMBL/GenBank/DDBJ databases">
        <title>The complete genome sequence of Caulobacter sp. S6.</title>
        <authorList>
            <person name="Tang Y."/>
            <person name="Ouyang W."/>
            <person name="Liu Q."/>
            <person name="Huang B."/>
            <person name="Guo Z."/>
            <person name="Lei P."/>
        </authorList>
    </citation>
    <scope>NUCLEOTIDE SEQUENCE</scope>
    <source>
        <strain evidence="5">S6</strain>
    </source>
</reference>
<dbReference type="InterPro" id="IPR050204">
    <property type="entry name" value="AraC_XylS_family_regulators"/>
</dbReference>
<name>A0A975G344_9CAUL</name>
<gene>
    <name evidence="5" type="ORF">KCG34_07275</name>
</gene>
<sequence length="316" mass="34754">MNAITIDRFTTLDRPRAERLDAWNGFIGGLFHGMVIEADPDLSASWLQCRAGDIGLASARSQRARINRCERDVLASSDRLLIHLQHRGSSVNGQYGRSAVLGPGDMTFVVADRPYHITLSDRNYMFVVDCPIDRLGLSRPEIDQRAALGLSGSTPTVSLLRDFVGSVLRQAWNHQHPAECEEAIGDMILRLAGLCLQATGTAAAPAPGKATRRRVIDFIDQRLHEPDLRTSTIARALSLSPRTVQDVMAEMATTPTAYIQRRRLAVAAECLRAGQDFGSVTDLAFDLGFNDSAYFARCFKSRYGMTPTAYRSRPGA</sequence>
<dbReference type="PANTHER" id="PTHR46796">
    <property type="entry name" value="HTH-TYPE TRANSCRIPTIONAL ACTIVATOR RHAS-RELATED"/>
    <property type="match status" value="1"/>
</dbReference>
<keyword evidence="3" id="KW-0804">Transcription</keyword>
<keyword evidence="1" id="KW-0805">Transcription regulation</keyword>
<proteinExistence type="predicted"/>
<dbReference type="SMART" id="SM00342">
    <property type="entry name" value="HTH_ARAC"/>
    <property type="match status" value="1"/>
</dbReference>
<dbReference type="PROSITE" id="PS00041">
    <property type="entry name" value="HTH_ARAC_FAMILY_1"/>
    <property type="match status" value="1"/>
</dbReference>
<evidence type="ECO:0000259" key="4">
    <source>
        <dbReference type="PROSITE" id="PS01124"/>
    </source>
</evidence>
<keyword evidence="2" id="KW-0238">DNA-binding</keyword>
<evidence type="ECO:0000256" key="1">
    <source>
        <dbReference type="ARBA" id="ARBA00023015"/>
    </source>
</evidence>
<dbReference type="InterPro" id="IPR018062">
    <property type="entry name" value="HTH_AraC-typ_CS"/>
</dbReference>
<dbReference type="InterPro" id="IPR018060">
    <property type="entry name" value="HTH_AraC"/>
</dbReference>
<protein>
    <submittedName>
        <fullName evidence="5">Helix-turn-helix domain-containing protein</fullName>
    </submittedName>
</protein>
<dbReference type="PANTHER" id="PTHR46796:SF6">
    <property type="entry name" value="ARAC SUBFAMILY"/>
    <property type="match status" value="1"/>
</dbReference>
<dbReference type="AlphaFoldDB" id="A0A975G344"/>
<dbReference type="InterPro" id="IPR009057">
    <property type="entry name" value="Homeodomain-like_sf"/>
</dbReference>
<dbReference type="PROSITE" id="PS01124">
    <property type="entry name" value="HTH_ARAC_FAMILY_2"/>
    <property type="match status" value="1"/>
</dbReference>
<evidence type="ECO:0000313" key="6">
    <source>
        <dbReference type="Proteomes" id="UP000676409"/>
    </source>
</evidence>
<dbReference type="GO" id="GO:0043565">
    <property type="term" value="F:sequence-specific DNA binding"/>
    <property type="evidence" value="ECO:0007669"/>
    <property type="project" value="InterPro"/>
</dbReference>
<dbReference type="RefSeq" id="WP_211939716.1">
    <property type="nucleotide sequence ID" value="NZ_CP073078.1"/>
</dbReference>
<dbReference type="GO" id="GO:0003700">
    <property type="term" value="F:DNA-binding transcription factor activity"/>
    <property type="evidence" value="ECO:0007669"/>
    <property type="project" value="InterPro"/>
</dbReference>